<organism evidence="2 3">
    <name type="scientific">Clostridium fermenticellae</name>
    <dbReference type="NCBI Taxonomy" id="2068654"/>
    <lineage>
        <taxon>Bacteria</taxon>
        <taxon>Bacillati</taxon>
        <taxon>Bacillota</taxon>
        <taxon>Clostridia</taxon>
        <taxon>Eubacteriales</taxon>
        <taxon>Clostridiaceae</taxon>
        <taxon>Clostridium</taxon>
    </lineage>
</organism>
<gene>
    <name evidence="2" type="ORF">D4Z93_00570</name>
</gene>
<evidence type="ECO:0000313" key="3">
    <source>
        <dbReference type="Proteomes" id="UP000266301"/>
    </source>
</evidence>
<evidence type="ECO:0008006" key="4">
    <source>
        <dbReference type="Google" id="ProtNLM"/>
    </source>
</evidence>
<keyword evidence="3" id="KW-1185">Reference proteome</keyword>
<name>A0A386H0H4_9CLOT</name>
<dbReference type="Proteomes" id="UP000266301">
    <property type="component" value="Chromosome"/>
</dbReference>
<feature type="compositionally biased region" description="Polar residues" evidence="1">
    <location>
        <begin position="202"/>
        <end position="211"/>
    </location>
</feature>
<dbReference type="OrthoDB" id="1705475at2"/>
<dbReference type="EMBL" id="CP032416">
    <property type="protein sequence ID" value="AYD39136.1"/>
    <property type="molecule type" value="Genomic_DNA"/>
</dbReference>
<feature type="compositionally biased region" description="Basic and acidic residues" evidence="1">
    <location>
        <begin position="157"/>
        <end position="197"/>
    </location>
</feature>
<evidence type="ECO:0000313" key="2">
    <source>
        <dbReference type="EMBL" id="AYD39136.1"/>
    </source>
</evidence>
<dbReference type="RefSeq" id="WP_119969847.1">
    <property type="nucleotide sequence ID" value="NZ_CP032416.1"/>
</dbReference>
<protein>
    <recommendedName>
        <fullName evidence="4">Transmembrane protein</fullName>
    </recommendedName>
</protein>
<feature type="region of interest" description="Disordered" evidence="1">
    <location>
        <begin position="151"/>
        <end position="211"/>
    </location>
</feature>
<proteinExistence type="predicted"/>
<sequence>MAQKKSYSRYFIILQEDEKGYSLSADKIVSGYLKSELKGDKCKISYYVQNLKKQSIPYHMVLICNKKDMKKIINMGKMNIDDYGRADVSYEYPASNIAGTGIAMDKICGAAIVKFLDSSLISIMSGFTSKQIPDWKNFEVVKVNLHEDLNDSVSSKQKQEEPHKNSEHKILKQKEDNKGKYHELSKKSDRNDEKVPVDVESVETSEAQNQEKSIFDKYEEIIEENKGSEDEIEKEKVLKDKETVNVIDADDSINNENKEKQVHEVIPCEENKPRNSDFEFNSSERIPDINMNEKFEKTQSIYEDDIKKTVPEFFSSLVDKFESVGDICGEIKRCDWYKAKVNSVEDMYDSSNVNKYNIIYRPMLPYYDYISRYGYYMIGYKYDKMGHVKYLVYGVPGTRNKYDQPFDGRSGFVTWTPLWRGEDNPNSIGCWLMFYDFRTSTVLIPVKSN</sequence>
<dbReference type="AlphaFoldDB" id="A0A386H0H4"/>
<accession>A0A386H0H4</accession>
<reference evidence="2 3" key="1">
    <citation type="journal article" date="2019" name="Int. J. Syst. Evol. Microbiol.">
        <title>Clostridium fermenticellae sp. nov., isolated from the mud in a fermentation cellar for the production of the Chinese liquor, baijiu.</title>
        <authorList>
            <person name="Xu P.X."/>
            <person name="Chai L.J."/>
            <person name="Qiu T."/>
            <person name="Zhang X.J."/>
            <person name="Lu Z.M."/>
            <person name="Xiao C."/>
            <person name="Wang S.T."/>
            <person name="Shen C.H."/>
            <person name="Shi J.S."/>
            <person name="Xu Z.H."/>
        </authorList>
    </citation>
    <scope>NUCLEOTIDE SEQUENCE [LARGE SCALE GENOMIC DNA]</scope>
    <source>
        <strain evidence="2 3">JN500901</strain>
    </source>
</reference>
<dbReference type="KEGG" id="cfer:D4Z93_00570"/>
<evidence type="ECO:0000256" key="1">
    <source>
        <dbReference type="SAM" id="MobiDB-lite"/>
    </source>
</evidence>